<dbReference type="InterPro" id="IPR049177">
    <property type="entry name" value="MgtC_SapB_SrpB_YhiD_N"/>
</dbReference>
<gene>
    <name evidence="4" type="ORF">LX80_00064</name>
</gene>
<feature type="domain" description="MgtC/SapB/SrpB/YhiD N-terminal" evidence="2">
    <location>
        <begin position="17"/>
        <end position="138"/>
    </location>
</feature>
<evidence type="ECO:0000313" key="5">
    <source>
        <dbReference type="Proteomes" id="UP000249720"/>
    </source>
</evidence>
<sequence length="430" mass="47910">MFHTLLQYIPTHLQNFILVVVLALLIGLEQRRHHINEPFENLFGTDRTFTLLGIAGYIFYIINPQQLYVFIIGACCITFLLSIYYFHKISSEKKYGLTTILIALVTYALAPLIYTQPLWLPFSIVILILVITEAKQSLFAISKLLDEDEFIILAKFMLLVGVILPLLPNKAISTEIPISPYQIWLAVVVISTISYASYLIKKFLFPNAGIIVTAILGGLYSSTATTVILAEKNKENPSDMLVLPGMLIATLMMYVRLIIIAYIFNAAIAQALLPFFIFFVIVCGLIIFFLILSTKKQAIPKGTTIIKSHNNPLEFKTALIFAGLFVLFTIITQYVFKTFGNTGLNILALVVGVTDIDPFILNLFQSKMALVTGVIVLSVLNAIISNNILKMAYAITLSSKAIRLKIAISFGILIISGIVVSLWLFLSQHQ</sequence>
<dbReference type="PANTHER" id="PTHR39084">
    <property type="entry name" value="MEMBRANE PROTEIN-RELATED"/>
    <property type="match status" value="1"/>
</dbReference>
<accession>A0A2W7S3D0</accession>
<reference evidence="4 5" key="1">
    <citation type="submission" date="2018-06" db="EMBL/GenBank/DDBJ databases">
        <title>Genomic Encyclopedia of Archaeal and Bacterial Type Strains, Phase II (KMG-II): from individual species to whole genera.</title>
        <authorList>
            <person name="Goeker M."/>
        </authorList>
    </citation>
    <scope>NUCLEOTIDE SEQUENCE [LARGE SCALE GENOMIC DNA]</scope>
    <source>
        <strain evidence="4 5">DSM 23241</strain>
    </source>
</reference>
<feature type="transmembrane region" description="Helical" evidence="1">
    <location>
        <begin position="241"/>
        <end position="264"/>
    </location>
</feature>
<evidence type="ECO:0000259" key="3">
    <source>
        <dbReference type="Pfam" id="PF13194"/>
    </source>
</evidence>
<dbReference type="RefSeq" id="WP_111293063.1">
    <property type="nucleotide sequence ID" value="NZ_QKZV01000001.1"/>
</dbReference>
<evidence type="ECO:0000259" key="2">
    <source>
        <dbReference type="Pfam" id="PF02308"/>
    </source>
</evidence>
<dbReference type="EMBL" id="QKZV01000001">
    <property type="protein sequence ID" value="PZX65576.1"/>
    <property type="molecule type" value="Genomic_DNA"/>
</dbReference>
<feature type="transmembrane region" description="Helical" evidence="1">
    <location>
        <begin position="12"/>
        <end position="29"/>
    </location>
</feature>
<feature type="transmembrane region" description="Helical" evidence="1">
    <location>
        <begin position="343"/>
        <end position="364"/>
    </location>
</feature>
<dbReference type="PANTHER" id="PTHR39084:SF1">
    <property type="entry name" value="DUF4010 DOMAIN-CONTAINING PROTEIN"/>
    <property type="match status" value="1"/>
</dbReference>
<feature type="transmembrane region" description="Helical" evidence="1">
    <location>
        <begin position="271"/>
        <end position="292"/>
    </location>
</feature>
<protein>
    <submittedName>
        <fullName evidence="4">Uncharacterized membrane protein (DUF4010 family)</fullName>
    </submittedName>
</protein>
<organism evidence="4 5">
    <name type="scientific">Hydrotalea sandarakina</name>
    <dbReference type="NCBI Taxonomy" id="1004304"/>
    <lineage>
        <taxon>Bacteria</taxon>
        <taxon>Pseudomonadati</taxon>
        <taxon>Bacteroidota</taxon>
        <taxon>Chitinophagia</taxon>
        <taxon>Chitinophagales</taxon>
        <taxon>Chitinophagaceae</taxon>
        <taxon>Hydrotalea</taxon>
    </lineage>
</organism>
<dbReference type="Proteomes" id="UP000249720">
    <property type="component" value="Unassembled WGS sequence"/>
</dbReference>
<feature type="transmembrane region" description="Helical" evidence="1">
    <location>
        <begin position="41"/>
        <end position="62"/>
    </location>
</feature>
<dbReference type="AlphaFoldDB" id="A0A2W7S3D0"/>
<dbReference type="OrthoDB" id="9813718at2"/>
<keyword evidence="1" id="KW-1133">Transmembrane helix</keyword>
<feature type="transmembrane region" description="Helical" evidence="1">
    <location>
        <begin position="150"/>
        <end position="169"/>
    </location>
</feature>
<keyword evidence="1" id="KW-0472">Membrane</keyword>
<name>A0A2W7S3D0_9BACT</name>
<feature type="transmembrane region" description="Helical" evidence="1">
    <location>
        <begin position="95"/>
        <end position="114"/>
    </location>
</feature>
<feature type="transmembrane region" description="Helical" evidence="1">
    <location>
        <begin position="207"/>
        <end position="229"/>
    </location>
</feature>
<comment type="caution">
    <text evidence="4">The sequence shown here is derived from an EMBL/GenBank/DDBJ whole genome shotgun (WGS) entry which is preliminary data.</text>
</comment>
<feature type="domain" description="DUF4010" evidence="3">
    <location>
        <begin position="188"/>
        <end position="397"/>
    </location>
</feature>
<evidence type="ECO:0000256" key="1">
    <source>
        <dbReference type="SAM" id="Phobius"/>
    </source>
</evidence>
<keyword evidence="5" id="KW-1185">Reference proteome</keyword>
<feature type="transmembrane region" description="Helical" evidence="1">
    <location>
        <begin position="370"/>
        <end position="389"/>
    </location>
</feature>
<dbReference type="Pfam" id="PF13194">
    <property type="entry name" value="DUF4010"/>
    <property type="match status" value="1"/>
</dbReference>
<feature type="transmembrane region" description="Helical" evidence="1">
    <location>
        <begin position="318"/>
        <end position="336"/>
    </location>
</feature>
<dbReference type="Pfam" id="PF02308">
    <property type="entry name" value="MgtC"/>
    <property type="match status" value="1"/>
</dbReference>
<keyword evidence="1" id="KW-0812">Transmembrane</keyword>
<feature type="transmembrane region" description="Helical" evidence="1">
    <location>
        <begin position="120"/>
        <end position="138"/>
    </location>
</feature>
<evidence type="ECO:0000313" key="4">
    <source>
        <dbReference type="EMBL" id="PZX65576.1"/>
    </source>
</evidence>
<feature type="transmembrane region" description="Helical" evidence="1">
    <location>
        <begin position="181"/>
        <end position="200"/>
    </location>
</feature>
<feature type="transmembrane region" description="Helical" evidence="1">
    <location>
        <begin position="68"/>
        <end position="86"/>
    </location>
</feature>
<feature type="transmembrane region" description="Helical" evidence="1">
    <location>
        <begin position="401"/>
        <end position="426"/>
    </location>
</feature>
<dbReference type="InterPro" id="IPR025105">
    <property type="entry name" value="DUF4010"/>
</dbReference>
<proteinExistence type="predicted"/>